<reference evidence="1 2" key="1">
    <citation type="journal article" date="2011" name="Microb. Cell Fact.">
        <title>Genomic analysis reveals Lactobacillus sanfranciscensis as stable element in traditional sourdoughs.</title>
        <authorList>
            <person name="Vogel R.F."/>
            <person name="Pavlovic M."/>
            <person name="Ehrmann M.A."/>
            <person name="Wiezer A."/>
            <person name="Liesegang H."/>
            <person name="Offschanka S."/>
            <person name="Voget S."/>
            <person name="Angelov A."/>
            <person name="Bocker G."/>
            <person name="Liebl W."/>
        </authorList>
    </citation>
    <scope>NUCLEOTIDE SEQUENCE [LARGE SCALE GENOMIC DNA]</scope>
    <source>
        <strain evidence="1 2">TMW 1.1304</strain>
    </source>
</reference>
<dbReference type="Pfam" id="PF05991">
    <property type="entry name" value="NYN_YacP"/>
    <property type="match status" value="1"/>
</dbReference>
<accession>G2KV13</accession>
<name>G2KV13_FRUST</name>
<evidence type="ECO:0000313" key="1">
    <source>
        <dbReference type="EMBL" id="AEN98902.1"/>
    </source>
</evidence>
<keyword evidence="2" id="KW-1185">Reference proteome</keyword>
<gene>
    <name evidence="1" type="primary">yacP</name>
    <name evidence="1" type="ordered locus">LSA_04540</name>
</gene>
<dbReference type="KEGG" id="lsn:LSA_04540"/>
<evidence type="ECO:0000313" key="2">
    <source>
        <dbReference type="Proteomes" id="UP000001285"/>
    </source>
</evidence>
<dbReference type="eggNOG" id="COG3688">
    <property type="taxonomic scope" value="Bacteria"/>
</dbReference>
<dbReference type="STRING" id="714313.LSA_04540"/>
<organism evidence="1 2">
    <name type="scientific">Fructilactobacillus sanfranciscensis (strain TMW 1.1304)</name>
    <name type="common">Lactobacillus sanfranciscensis</name>
    <dbReference type="NCBI Taxonomy" id="714313"/>
    <lineage>
        <taxon>Bacteria</taxon>
        <taxon>Bacillati</taxon>
        <taxon>Bacillota</taxon>
        <taxon>Bacilli</taxon>
        <taxon>Lactobacillales</taxon>
        <taxon>Lactobacillaceae</taxon>
        <taxon>Fructilactobacillus</taxon>
    </lineage>
</organism>
<dbReference type="Proteomes" id="UP000001285">
    <property type="component" value="Chromosome"/>
</dbReference>
<dbReference type="HOGENOM" id="CLU_101326_2_0_9"/>
<protein>
    <submittedName>
        <fullName evidence="1">Uncharacterized protein yacP</fullName>
    </submittedName>
</protein>
<dbReference type="PANTHER" id="PTHR34547">
    <property type="entry name" value="YACP-LIKE NYN DOMAIN PROTEIN"/>
    <property type="match status" value="1"/>
</dbReference>
<sequence>MIIMAKLAKTELLIVDAYNVIGNWEHLNRLKLDNKLPEARDELISELVEYQKYSGKEIIVVFDAMYVPGLAKSKQVNNIKVVWTNKNETADTYIEALAAREQSLFMQVEVATSDHAEQWTIFSAGALRVPAQELLVSVRRTKKEIRNEAKNYNSNLTGNRVTFNEGQLDKLTQLRDKLSKDE</sequence>
<dbReference type="AlphaFoldDB" id="G2KV13"/>
<dbReference type="CDD" id="cd10912">
    <property type="entry name" value="PIN_YacP-like"/>
    <property type="match status" value="1"/>
</dbReference>
<proteinExistence type="predicted"/>
<dbReference type="InterPro" id="IPR010298">
    <property type="entry name" value="YacP-like"/>
</dbReference>
<dbReference type="EMBL" id="CP002461">
    <property type="protein sequence ID" value="AEN98902.1"/>
    <property type="molecule type" value="Genomic_DNA"/>
</dbReference>
<dbReference type="PANTHER" id="PTHR34547:SF1">
    <property type="entry name" value="YACP-LIKE NYN DOMAIN PROTEIN"/>
    <property type="match status" value="1"/>
</dbReference>